<reference evidence="1 2" key="1">
    <citation type="journal article" date="2021" name="Front. Genet.">
        <title>Chromosome-Level Genome Assembly Reveals Significant Gene Expansion in the Toll and IMD Signaling Pathways of Dendrolimus kikuchii.</title>
        <authorList>
            <person name="Zhou J."/>
            <person name="Wu P."/>
            <person name="Xiong Z."/>
            <person name="Liu N."/>
            <person name="Zhao N."/>
            <person name="Ji M."/>
            <person name="Qiu Y."/>
            <person name="Yang B."/>
        </authorList>
    </citation>
    <scope>NUCLEOTIDE SEQUENCE [LARGE SCALE GENOMIC DNA]</scope>
    <source>
        <strain evidence="1">Ann1</strain>
    </source>
</reference>
<comment type="caution">
    <text evidence="1">The sequence shown here is derived from an EMBL/GenBank/DDBJ whole genome shotgun (WGS) entry which is preliminary data.</text>
</comment>
<evidence type="ECO:0000313" key="2">
    <source>
        <dbReference type="Proteomes" id="UP000824533"/>
    </source>
</evidence>
<evidence type="ECO:0000313" key="1">
    <source>
        <dbReference type="EMBL" id="KAJ0179456.1"/>
    </source>
</evidence>
<keyword evidence="2" id="KW-1185">Reference proteome</keyword>
<dbReference type="EMBL" id="CM034394">
    <property type="protein sequence ID" value="KAJ0179456.1"/>
    <property type="molecule type" value="Genomic_DNA"/>
</dbReference>
<protein>
    <submittedName>
        <fullName evidence="1">Uncharacterized protein</fullName>
    </submittedName>
</protein>
<name>A0ACC1D6F1_9NEOP</name>
<organism evidence="1 2">
    <name type="scientific">Dendrolimus kikuchii</name>
    <dbReference type="NCBI Taxonomy" id="765133"/>
    <lineage>
        <taxon>Eukaryota</taxon>
        <taxon>Metazoa</taxon>
        <taxon>Ecdysozoa</taxon>
        <taxon>Arthropoda</taxon>
        <taxon>Hexapoda</taxon>
        <taxon>Insecta</taxon>
        <taxon>Pterygota</taxon>
        <taxon>Neoptera</taxon>
        <taxon>Endopterygota</taxon>
        <taxon>Lepidoptera</taxon>
        <taxon>Glossata</taxon>
        <taxon>Ditrysia</taxon>
        <taxon>Bombycoidea</taxon>
        <taxon>Lasiocampidae</taxon>
        <taxon>Dendrolimus</taxon>
    </lineage>
</organism>
<proteinExistence type="predicted"/>
<dbReference type="Proteomes" id="UP000824533">
    <property type="component" value="Linkage Group LG08"/>
</dbReference>
<gene>
    <name evidence="1" type="ORF">K1T71_005168</name>
</gene>
<accession>A0ACC1D6F1</accession>
<sequence>MILKNKKNVKATRIQEYLSEDIIDPTFITSFSYLLRVQMVLGSCRVHVKDRFVTPPTKWQKLYTILLILITILLDYTTISCYFSQYFFHSHLYFMGLLSMGLDFAFSVTSTIHIRFLNGEANVKLYIRLQHTDRLMKLEKCSLLNQMLFGLNVLSGVVLKIVYALLTGLILVKFDILSQFSFLGMTYVNILLLLEIVYCSNIAMYFVIRLKLINAILKNHVYPESAIVYPIKYTFLTEKVYRCYAAQYHDYNSSDVYIYLKELFDIFFMFQELYKFQVNYN</sequence>